<protein>
    <submittedName>
        <fullName evidence="1">Uncharacterized protein</fullName>
    </submittedName>
</protein>
<gene>
    <name evidence="1" type="ORF">MHBO_004212</name>
</gene>
<keyword evidence="2" id="KW-1185">Reference proteome</keyword>
<dbReference type="Proteomes" id="UP001439008">
    <property type="component" value="Unassembled WGS sequence"/>
</dbReference>
<name>A0ABV2ASY2_9EUKA</name>
<evidence type="ECO:0000313" key="2">
    <source>
        <dbReference type="Proteomes" id="UP001439008"/>
    </source>
</evidence>
<accession>A0ABV2ASY2</accession>
<sequence length="125" mass="14665">MSSLLKTRKFIKTKKSGFRLKPNIMSYRFASTTEPKYNYQKYETSEGDGDVQIRRWRTKDPEVMDKILSYKSSIDSDVKGILEKYPSNEVVSNKPIFNQWFFLPRPIHTFGRSGKRTWGAPIFAE</sequence>
<organism evidence="1 2">
    <name type="scientific">Bonamia ostreae</name>
    <dbReference type="NCBI Taxonomy" id="126728"/>
    <lineage>
        <taxon>Eukaryota</taxon>
        <taxon>Sar</taxon>
        <taxon>Rhizaria</taxon>
        <taxon>Endomyxa</taxon>
        <taxon>Ascetosporea</taxon>
        <taxon>Haplosporida</taxon>
        <taxon>Bonamia</taxon>
    </lineage>
</organism>
<evidence type="ECO:0000313" key="1">
    <source>
        <dbReference type="EMBL" id="MES1922689.1"/>
    </source>
</evidence>
<proteinExistence type="predicted"/>
<feature type="non-terminal residue" evidence="1">
    <location>
        <position position="125"/>
    </location>
</feature>
<dbReference type="EMBL" id="JBDODL010003437">
    <property type="protein sequence ID" value="MES1922689.1"/>
    <property type="molecule type" value="Genomic_DNA"/>
</dbReference>
<comment type="caution">
    <text evidence="1">The sequence shown here is derived from an EMBL/GenBank/DDBJ whole genome shotgun (WGS) entry which is preliminary data.</text>
</comment>
<reference evidence="1 2" key="1">
    <citation type="journal article" date="2024" name="BMC Biol.">
        <title>Comparative genomics of Ascetosporea gives new insight into the evolutionary basis for animal parasitism in Rhizaria.</title>
        <authorList>
            <person name="Hiltunen Thoren M."/>
            <person name="Onut-Brannstrom I."/>
            <person name="Alfjorden A."/>
            <person name="Peckova H."/>
            <person name="Swords F."/>
            <person name="Hooper C."/>
            <person name="Holzer A.S."/>
            <person name="Bass D."/>
            <person name="Burki F."/>
        </authorList>
    </citation>
    <scope>NUCLEOTIDE SEQUENCE [LARGE SCALE GENOMIC DNA]</scope>
    <source>
        <strain evidence="1">20-A016</strain>
    </source>
</reference>